<sequence>MTTGLYISSTQFRSFSDQVEKPMAGQIATRMAAGDLSSFFGLLPNPDPVLKAMGQDIAVYRNLLADPLIKGIRRRRIAAVLSMERGFEQDASNTPVRVRRACEVAVARHLGIEGQLRAMMDGAFFGYRVLEHDWRYIDGQQIPVPVAKPSEWFGFHNETGKLLFKARGHAQGVSVPERKFIVVGKMRSWENPYGEPDLAPCFWPVTFKRGGMKFWVTFTEKYGMPWAIGKLPRGTAQAEMDSLANDLMQMVRDAVAVVPDDSSVELKSVGNTSNADLYKELLMFCRSEINIALLGNNQTVEQDSNRASATAGGEVEEDLQDDDAQMVAEGINQWVNDFCAVNFPGAEPPVFKFWRQERVDDVRAKRDETLKKAGANFTRQYFQRTYNLEEGDLHEDAPAAPGKPAAAADLSFADDVLADLPSGDLPVSVSQAALDGAIDQLDDDAINGAMLKLLQPALDAIARAESLQAVEQALLDAWPNMDTQAIGELLGQAFFVADLAGMDAGRDGGDHA</sequence>
<dbReference type="InterPro" id="IPR009279">
    <property type="entry name" value="Portal_Mu"/>
</dbReference>
<organism evidence="1 2">
    <name type="scientific">Comamonas testosteroni</name>
    <name type="common">Pseudomonas testosteroni</name>
    <dbReference type="NCBI Taxonomy" id="285"/>
    <lineage>
        <taxon>Bacteria</taxon>
        <taxon>Pseudomonadati</taxon>
        <taxon>Pseudomonadota</taxon>
        <taxon>Betaproteobacteria</taxon>
        <taxon>Burkholderiales</taxon>
        <taxon>Comamonadaceae</taxon>
        <taxon>Comamonas</taxon>
    </lineage>
</organism>
<gene>
    <name evidence="1" type="ORF">CTTA_4436</name>
</gene>
<evidence type="ECO:0000313" key="2">
    <source>
        <dbReference type="Proteomes" id="UP000323105"/>
    </source>
</evidence>
<name>A0A5A7MKI8_COMTE</name>
<comment type="caution">
    <text evidence="1">The sequence shown here is derived from an EMBL/GenBank/DDBJ whole genome shotgun (WGS) entry which is preliminary data.</text>
</comment>
<reference evidence="1 2" key="1">
    <citation type="journal article" date="2019" name="Microbiol. Resour. Announc.">
        <title>Draft Genome Sequence of Comamonas testosteroni TA441, a Bacterium That Has a Cryptic Phenol Degradation Gene Cluster.</title>
        <authorList>
            <person name="Arai H."/>
            <person name="Ishii M."/>
        </authorList>
    </citation>
    <scope>NUCLEOTIDE SEQUENCE [LARGE SCALE GENOMIC DNA]</scope>
    <source>
        <strain evidence="1 2">TA441</strain>
    </source>
</reference>
<evidence type="ECO:0000313" key="1">
    <source>
        <dbReference type="EMBL" id="GEQ77431.1"/>
    </source>
</evidence>
<proteinExistence type="predicted"/>
<dbReference type="AlphaFoldDB" id="A0A5A7MKI8"/>
<dbReference type="Proteomes" id="UP000323105">
    <property type="component" value="Unassembled WGS sequence"/>
</dbReference>
<dbReference type="EMBL" id="BKBW01000013">
    <property type="protein sequence ID" value="GEQ77431.1"/>
    <property type="molecule type" value="Genomic_DNA"/>
</dbReference>
<evidence type="ECO:0008006" key="3">
    <source>
        <dbReference type="Google" id="ProtNLM"/>
    </source>
</evidence>
<protein>
    <recommendedName>
        <fullName evidence="3">Mu-like prophage FluMu protein gp29</fullName>
    </recommendedName>
</protein>
<accession>A0A5A7MKI8</accession>
<dbReference type="Pfam" id="PF06074">
    <property type="entry name" value="Portal_Mu"/>
    <property type="match status" value="1"/>
</dbReference>